<dbReference type="Gene3D" id="1.25.10.10">
    <property type="entry name" value="Leucine-rich Repeat Variant"/>
    <property type="match status" value="1"/>
</dbReference>
<evidence type="ECO:0000256" key="1">
    <source>
        <dbReference type="ARBA" id="ARBA00004286"/>
    </source>
</evidence>
<dbReference type="EMBL" id="HBGD01006656">
    <property type="protein sequence ID" value="CAD9082296.1"/>
    <property type="molecule type" value="Transcribed_RNA"/>
</dbReference>
<feature type="compositionally biased region" description="Low complexity" evidence="8">
    <location>
        <begin position="36"/>
        <end position="52"/>
    </location>
</feature>
<reference evidence="10" key="1">
    <citation type="submission" date="2021-01" db="EMBL/GenBank/DDBJ databases">
        <authorList>
            <person name="Corre E."/>
            <person name="Pelletier E."/>
            <person name="Niang G."/>
            <person name="Scheremetjew M."/>
            <person name="Finn R."/>
            <person name="Kale V."/>
            <person name="Holt S."/>
            <person name="Cochrane G."/>
            <person name="Meng A."/>
            <person name="Brown T."/>
            <person name="Cohen L."/>
        </authorList>
    </citation>
    <scope>NUCLEOTIDE SEQUENCE</scope>
    <source>
        <strain evidence="10">WS</strain>
    </source>
</reference>
<organism evidence="10">
    <name type="scientific">Percolomonas cosmopolitus</name>
    <dbReference type="NCBI Taxonomy" id="63605"/>
    <lineage>
        <taxon>Eukaryota</taxon>
        <taxon>Discoba</taxon>
        <taxon>Heterolobosea</taxon>
        <taxon>Tetramitia</taxon>
        <taxon>Eutetramitia</taxon>
        <taxon>Percolomonadidae</taxon>
        <taxon>Percolomonas</taxon>
    </lineage>
</organism>
<evidence type="ECO:0000313" key="10">
    <source>
        <dbReference type="EMBL" id="CAD9082296.1"/>
    </source>
</evidence>
<proteinExistence type="inferred from homology"/>
<keyword evidence="4" id="KW-0132">Cell division</keyword>
<dbReference type="InterPro" id="IPR027165">
    <property type="entry name" value="CND3"/>
</dbReference>
<feature type="region of interest" description="Disordered" evidence="8">
    <location>
        <begin position="1103"/>
        <end position="1139"/>
    </location>
</feature>
<dbReference type="GO" id="GO:0000793">
    <property type="term" value="C:condensed chromosome"/>
    <property type="evidence" value="ECO:0007669"/>
    <property type="project" value="TreeGrafter"/>
</dbReference>
<feature type="compositionally biased region" description="Acidic residues" evidence="8">
    <location>
        <begin position="1114"/>
        <end position="1124"/>
    </location>
</feature>
<evidence type="ECO:0000259" key="9">
    <source>
        <dbReference type="Pfam" id="PF12719"/>
    </source>
</evidence>
<feature type="region of interest" description="Disordered" evidence="8">
    <location>
        <begin position="962"/>
        <end position="1028"/>
    </location>
</feature>
<evidence type="ECO:0000256" key="2">
    <source>
        <dbReference type="ARBA" id="ARBA00006533"/>
    </source>
</evidence>
<evidence type="ECO:0000256" key="6">
    <source>
        <dbReference type="ARBA" id="ARBA00023067"/>
    </source>
</evidence>
<evidence type="ECO:0000256" key="4">
    <source>
        <dbReference type="ARBA" id="ARBA00022618"/>
    </source>
</evidence>
<dbReference type="AlphaFoldDB" id="A0A7S1KQQ0"/>
<dbReference type="InterPro" id="IPR025977">
    <property type="entry name" value="Cnd3_C"/>
</dbReference>
<dbReference type="GO" id="GO:0000796">
    <property type="term" value="C:condensin complex"/>
    <property type="evidence" value="ECO:0007669"/>
    <property type="project" value="InterPro"/>
</dbReference>
<comment type="similarity">
    <text evidence="2">Belongs to the CND3 (condensin subunit 3) family.</text>
</comment>
<dbReference type="SUPFAM" id="SSF48371">
    <property type="entry name" value="ARM repeat"/>
    <property type="match status" value="1"/>
</dbReference>
<dbReference type="Pfam" id="PF12719">
    <property type="entry name" value="Cnd3"/>
    <property type="match status" value="1"/>
</dbReference>
<dbReference type="GO" id="GO:0007076">
    <property type="term" value="P:mitotic chromosome condensation"/>
    <property type="evidence" value="ECO:0007669"/>
    <property type="project" value="InterPro"/>
</dbReference>
<dbReference type="InterPro" id="IPR016024">
    <property type="entry name" value="ARM-type_fold"/>
</dbReference>
<feature type="compositionally biased region" description="Gly residues" evidence="8">
    <location>
        <begin position="1004"/>
        <end position="1015"/>
    </location>
</feature>
<dbReference type="PANTHER" id="PTHR14418:SF5">
    <property type="entry name" value="CONDENSIN COMPLEX SUBUNIT 3"/>
    <property type="match status" value="1"/>
</dbReference>
<feature type="domain" description="Nuclear condensin complex subunit 3 C-terminal" evidence="9">
    <location>
        <begin position="629"/>
        <end position="870"/>
    </location>
</feature>
<dbReference type="GO" id="GO:0051301">
    <property type="term" value="P:cell division"/>
    <property type="evidence" value="ECO:0007669"/>
    <property type="project" value="UniProtKB-KW"/>
</dbReference>
<feature type="compositionally biased region" description="Basic and acidic residues" evidence="8">
    <location>
        <begin position="10"/>
        <end position="23"/>
    </location>
</feature>
<comment type="subcellular location">
    <subcellularLocation>
        <location evidence="1">Chromosome</location>
    </subcellularLocation>
</comment>
<accession>A0A7S1KQQ0</accession>
<keyword evidence="6" id="KW-0226">DNA condensation</keyword>
<keyword evidence="5" id="KW-0498">Mitosis</keyword>
<evidence type="ECO:0000256" key="8">
    <source>
        <dbReference type="SAM" id="MobiDB-lite"/>
    </source>
</evidence>
<feature type="compositionally biased region" description="Basic residues" evidence="8">
    <location>
        <begin position="26"/>
        <end position="35"/>
    </location>
</feature>
<sequence length="1139" mass="131618">MPPARSSRTKQKEKVSSRRHDPTRSSSKHGRKKKSSLSTSSRGHTSATSTTSHQQQPRPEIPLPILKKLSRTFNKAQRTSLSHKKAVQTLEEIYMELENDSDFLYALLGYFKKILILPKGNDAGVNRLIEMITSFTKEHPTIALELVDLVLQYNNASDTHVRFRVCQVVSQMFDTLPETEVDDEFFNKMTDCLLERARDKDKLVRAVAMTALHRLQSEDRVVNEYIRCLDHDSYENVRCAAIKSIKCTDETFGAILRRSSDTSSTVRETIFKRLEKVSVKKLPCSMLVVALEKGLVDLDSSVQRACKTLLRRWLSRRGDSIPELIRYLRPKKHPELCEKVIHTLLDTLLEEKKFDRSKLWTCIELDKYVKYAELLKQQRLTGEQVEITEDAQKLRLDTAFYWRVCLDYFVGQQQDASNTQAAIFQIDPEKTFLYENTMDFLNLLPPYQTDQNNLDVARQLHLMLKYYDFADPTLLENAVSNIMHAFNYIFGEGAELVSEYMEGLEHCVYDEDELRDIVLKVMEMLREKASEYSPEIIERRLRELRTIFEKISEQYTDLKKKSLHMRDHLRSQNIDPSNSNEFNELVQKYLEVRSQRDTLKRQISECKGRMSMGHKHEDYIHLMERVGALLSCYLKNPQHRDQIEHLRSILDNVVIPQINDSKRSNFIKILSQFAALDVTVAREYLGMYMQKLGEEEDVDACVEWIKGMSDIVMSHGIQKLEQGNETLMPIEPKIMDFIMWFASPMCSEVRLRELGAQALLQLCLKDRLSVQGRNMVLTHFASVVHFQNIRQVFFQQLVRSFFKAYSSRENYMENLVMVVIPLLRRGGTFTKDTIDEATDLKTYHRSLCEYIFRLINPEQLAKQPPSKEFADKFLYSRLLLLVIFEMEILGAKSQFTAILMKFLHPLLEFAHFENSKERHLYDYLYHAVRTLERHQTMTRKLDQKYLDSFKNELIELMDAYDVGNKGDEEGGNDDAANEESGSDGEGEEMRDEDDNQPAPNSRSGTGGGRGRGTGRGANSVARNSSAADQRFKLTGANLNHFKDLREQVMSSGYTFFEEIEGNLVPLQSHGLVFSVRSTSGTVGRNEAATISLPLYSVERISDSTLPSNTTTMSQEEEVDDEEMHDDEREVKGEKMDEEF</sequence>
<feature type="region of interest" description="Disordered" evidence="8">
    <location>
        <begin position="1"/>
        <end position="61"/>
    </location>
</feature>
<feature type="compositionally biased region" description="Basic and acidic residues" evidence="8">
    <location>
        <begin position="1125"/>
        <end position="1139"/>
    </location>
</feature>
<feature type="compositionally biased region" description="Polar residues" evidence="8">
    <location>
        <begin position="1103"/>
        <end position="1113"/>
    </location>
</feature>
<gene>
    <name evidence="10" type="ORF">PCOS0759_LOCUS5536</name>
</gene>
<evidence type="ECO:0000256" key="3">
    <source>
        <dbReference type="ARBA" id="ARBA00022454"/>
    </source>
</evidence>
<evidence type="ECO:0000256" key="5">
    <source>
        <dbReference type="ARBA" id="ARBA00022776"/>
    </source>
</evidence>
<feature type="compositionally biased region" description="Acidic residues" evidence="8">
    <location>
        <begin position="969"/>
        <end position="995"/>
    </location>
</feature>
<evidence type="ECO:0000256" key="7">
    <source>
        <dbReference type="ARBA" id="ARBA00023306"/>
    </source>
</evidence>
<dbReference type="InterPro" id="IPR011989">
    <property type="entry name" value="ARM-like"/>
</dbReference>
<keyword evidence="7" id="KW-0131">Cell cycle</keyword>
<keyword evidence="3" id="KW-0158">Chromosome</keyword>
<dbReference type="PANTHER" id="PTHR14418">
    <property type="entry name" value="CONDENSIN COMPLEX SUBUNIT 3-RELATED"/>
    <property type="match status" value="1"/>
</dbReference>
<name>A0A7S1KQQ0_9EUKA</name>
<protein>
    <recommendedName>
        <fullName evidence="9">Nuclear condensin complex subunit 3 C-terminal domain-containing protein</fullName>
    </recommendedName>
</protein>